<keyword evidence="1" id="KW-1185">Reference proteome</keyword>
<gene>
    <name evidence="2" type="primary">LOC142168134</name>
</gene>
<dbReference type="Proteomes" id="UP000790787">
    <property type="component" value="Chromosome 13"/>
</dbReference>
<organism evidence="1 2">
    <name type="scientific">Nicotiana tabacum</name>
    <name type="common">Common tobacco</name>
    <dbReference type="NCBI Taxonomy" id="4097"/>
    <lineage>
        <taxon>Eukaryota</taxon>
        <taxon>Viridiplantae</taxon>
        <taxon>Streptophyta</taxon>
        <taxon>Embryophyta</taxon>
        <taxon>Tracheophyta</taxon>
        <taxon>Spermatophyta</taxon>
        <taxon>Magnoliopsida</taxon>
        <taxon>eudicotyledons</taxon>
        <taxon>Gunneridae</taxon>
        <taxon>Pentapetalae</taxon>
        <taxon>asterids</taxon>
        <taxon>lamiids</taxon>
        <taxon>Solanales</taxon>
        <taxon>Solanaceae</taxon>
        <taxon>Nicotianoideae</taxon>
        <taxon>Nicotianeae</taxon>
        <taxon>Nicotiana</taxon>
    </lineage>
</organism>
<protein>
    <submittedName>
        <fullName evidence="2">Uncharacterized protein LOC142168134</fullName>
    </submittedName>
</protein>
<evidence type="ECO:0000313" key="1">
    <source>
        <dbReference type="Proteomes" id="UP000790787"/>
    </source>
</evidence>
<sequence length="119" mass="13815">MWTMIANCIRRAVREVLGILKGYSSGHKGDWWWNEEVQGKVKAKKATYLKLMGSVDEEKKRRNREWNKKVKKEAKLAIKKVMKTLFGCLYEELGDKGGDKKLFGLAKAKERKARDLDQV</sequence>
<reference evidence="1" key="1">
    <citation type="journal article" date="2014" name="Nat. Commun.">
        <title>The tobacco genome sequence and its comparison with those of tomato and potato.</title>
        <authorList>
            <person name="Sierro N."/>
            <person name="Battey J.N."/>
            <person name="Ouadi S."/>
            <person name="Bakaher N."/>
            <person name="Bovet L."/>
            <person name="Willig A."/>
            <person name="Goepfert S."/>
            <person name="Peitsch M.C."/>
            <person name="Ivanov N.V."/>
        </authorList>
    </citation>
    <scope>NUCLEOTIDE SEQUENCE [LARGE SCALE GENOMIC DNA]</scope>
</reference>
<proteinExistence type="predicted"/>
<dbReference type="RefSeq" id="XP_075084896.1">
    <property type="nucleotide sequence ID" value="XM_075228795.1"/>
</dbReference>
<accession>A0AC58SIV1</accession>
<reference evidence="2" key="2">
    <citation type="submission" date="2025-08" db="UniProtKB">
        <authorList>
            <consortium name="RefSeq"/>
        </authorList>
    </citation>
    <scope>IDENTIFICATION</scope>
    <source>
        <tissue evidence="2">Leaf</tissue>
    </source>
</reference>
<evidence type="ECO:0000313" key="2">
    <source>
        <dbReference type="RefSeq" id="XP_075084896.1"/>
    </source>
</evidence>
<name>A0AC58SIV1_TOBAC</name>